<reference evidence="1 2" key="1">
    <citation type="submission" date="2013-05" db="EMBL/GenBank/DDBJ databases">
        <title>The Genome Sequence of Actinomyces europaeus ACS-120-V-COL10B.</title>
        <authorList>
            <consortium name="The Broad Institute Genomics Platform"/>
            <person name="Earl A."/>
            <person name="Ward D."/>
            <person name="Feldgarden M."/>
            <person name="Gevers D."/>
            <person name="Saerens B."/>
            <person name="Vaneechoutte M."/>
            <person name="Walker B."/>
            <person name="Young S."/>
            <person name="Zeng Q."/>
            <person name="Gargeya S."/>
            <person name="Fitzgerald M."/>
            <person name="Haas B."/>
            <person name="Abouelleil A."/>
            <person name="Allen A.W."/>
            <person name="Alvarado L."/>
            <person name="Arachchi H.M."/>
            <person name="Berlin A.M."/>
            <person name="Chapman S.B."/>
            <person name="Gainer-Dewar J."/>
            <person name="Goldberg J."/>
            <person name="Griggs A."/>
            <person name="Gujja S."/>
            <person name="Hansen M."/>
            <person name="Howarth C."/>
            <person name="Imamovic A."/>
            <person name="Ireland A."/>
            <person name="Larimer J."/>
            <person name="McCowan C."/>
            <person name="Murphy C."/>
            <person name="Pearson M."/>
            <person name="Poon T.W."/>
            <person name="Priest M."/>
            <person name="Roberts A."/>
            <person name="Saif S."/>
            <person name="Shea T."/>
            <person name="Sisk P."/>
            <person name="Sykes S."/>
            <person name="Wortman J."/>
            <person name="Nusbaum C."/>
            <person name="Birren B."/>
        </authorList>
    </citation>
    <scope>NUCLEOTIDE SEQUENCE [LARGE SCALE GENOMIC DNA]</scope>
    <source>
        <strain evidence="1 2">ACS-120-V-Col10b</strain>
    </source>
</reference>
<evidence type="ECO:0008006" key="3">
    <source>
        <dbReference type="Google" id="ProtNLM"/>
    </source>
</evidence>
<dbReference type="OrthoDB" id="4869811at2"/>
<dbReference type="EMBL" id="AGWN01000001">
    <property type="protein sequence ID" value="EPD31171.1"/>
    <property type="molecule type" value="Genomic_DNA"/>
</dbReference>
<organism evidence="1 2">
    <name type="scientific">Gleimia europaea ACS-120-V-Col10b</name>
    <dbReference type="NCBI Taxonomy" id="883069"/>
    <lineage>
        <taxon>Bacteria</taxon>
        <taxon>Bacillati</taxon>
        <taxon>Actinomycetota</taxon>
        <taxon>Actinomycetes</taxon>
        <taxon>Actinomycetales</taxon>
        <taxon>Actinomycetaceae</taxon>
        <taxon>Gleimia</taxon>
    </lineage>
</organism>
<evidence type="ECO:0000313" key="1">
    <source>
        <dbReference type="EMBL" id="EPD31171.1"/>
    </source>
</evidence>
<name>A0A9W5RF68_9ACTO</name>
<dbReference type="Proteomes" id="UP000014387">
    <property type="component" value="Unassembled WGS sequence"/>
</dbReference>
<dbReference type="RefSeq" id="WP_016444282.1">
    <property type="nucleotide sequence ID" value="NZ_KE150266.1"/>
</dbReference>
<sequence>MSETPRTVEDIEAEILRTRLAMQSTVNELSTRLNPREQAKAAATRAGEKATTFGQNTVAEAKAALKGDPRALAKFASVGVGLGLLAGIKKLRK</sequence>
<evidence type="ECO:0000313" key="2">
    <source>
        <dbReference type="Proteomes" id="UP000014387"/>
    </source>
</evidence>
<proteinExistence type="predicted"/>
<comment type="caution">
    <text evidence="1">The sequence shown here is derived from an EMBL/GenBank/DDBJ whole genome shotgun (WGS) entry which is preliminary data.</text>
</comment>
<protein>
    <recommendedName>
        <fullName evidence="3">DUF3618 domain-containing protein</fullName>
    </recommendedName>
</protein>
<gene>
    <name evidence="1" type="ORF">HMPREF9238_00936</name>
</gene>
<keyword evidence="2" id="KW-1185">Reference proteome</keyword>
<dbReference type="Pfam" id="PF12277">
    <property type="entry name" value="DUF3618"/>
    <property type="match status" value="1"/>
</dbReference>
<dbReference type="InterPro" id="IPR022062">
    <property type="entry name" value="DUF3618"/>
</dbReference>
<dbReference type="AlphaFoldDB" id="A0A9W5RF68"/>
<accession>A0A9W5RF68</accession>